<feature type="compositionally biased region" description="Low complexity" evidence="1">
    <location>
        <begin position="17"/>
        <end position="28"/>
    </location>
</feature>
<keyword evidence="3" id="KW-1185">Reference proteome</keyword>
<protein>
    <submittedName>
        <fullName evidence="2">Uncharacterized protein</fullName>
    </submittedName>
</protein>
<evidence type="ECO:0000256" key="1">
    <source>
        <dbReference type="SAM" id="MobiDB-lite"/>
    </source>
</evidence>
<feature type="region of interest" description="Disordered" evidence="1">
    <location>
        <begin position="1"/>
        <end position="55"/>
    </location>
</feature>
<proteinExistence type="predicted"/>
<evidence type="ECO:0000313" key="2">
    <source>
        <dbReference type="EMBL" id="MED6117473.1"/>
    </source>
</evidence>
<dbReference type="EMBL" id="JASCZI010006161">
    <property type="protein sequence ID" value="MED6117473.1"/>
    <property type="molecule type" value="Genomic_DNA"/>
</dbReference>
<reference evidence="2 3" key="1">
    <citation type="journal article" date="2023" name="Plants (Basel)">
        <title>Bridging the Gap: Combining Genomics and Transcriptomics Approaches to Understand Stylosanthes scabra, an Orphan Legume from the Brazilian Caatinga.</title>
        <authorList>
            <person name="Ferreira-Neto J.R.C."/>
            <person name="da Silva M.D."/>
            <person name="Binneck E."/>
            <person name="de Melo N.F."/>
            <person name="da Silva R.H."/>
            <person name="de Melo A.L.T.M."/>
            <person name="Pandolfi V."/>
            <person name="Bustamante F.O."/>
            <person name="Brasileiro-Vidal A.C."/>
            <person name="Benko-Iseppon A.M."/>
        </authorList>
    </citation>
    <scope>NUCLEOTIDE SEQUENCE [LARGE SCALE GENOMIC DNA]</scope>
    <source>
        <tissue evidence="2">Leaves</tissue>
    </source>
</reference>
<evidence type="ECO:0000313" key="3">
    <source>
        <dbReference type="Proteomes" id="UP001341840"/>
    </source>
</evidence>
<name>A0ABU6R0A5_9FABA</name>
<organism evidence="2 3">
    <name type="scientific">Stylosanthes scabra</name>
    <dbReference type="NCBI Taxonomy" id="79078"/>
    <lineage>
        <taxon>Eukaryota</taxon>
        <taxon>Viridiplantae</taxon>
        <taxon>Streptophyta</taxon>
        <taxon>Embryophyta</taxon>
        <taxon>Tracheophyta</taxon>
        <taxon>Spermatophyta</taxon>
        <taxon>Magnoliopsida</taxon>
        <taxon>eudicotyledons</taxon>
        <taxon>Gunneridae</taxon>
        <taxon>Pentapetalae</taxon>
        <taxon>rosids</taxon>
        <taxon>fabids</taxon>
        <taxon>Fabales</taxon>
        <taxon>Fabaceae</taxon>
        <taxon>Papilionoideae</taxon>
        <taxon>50 kb inversion clade</taxon>
        <taxon>dalbergioids sensu lato</taxon>
        <taxon>Dalbergieae</taxon>
        <taxon>Pterocarpus clade</taxon>
        <taxon>Stylosanthes</taxon>
    </lineage>
</organism>
<sequence length="102" mass="10923">MFIEGDNDDDSGPVPPQQEGTSSSGTQQYPPHLLNLNLDALSGPGRRDCDSSSGVHVSQGSNILAEFQVGQSFQSKQEVVLALKNYNILLGVGYMVMESDHA</sequence>
<gene>
    <name evidence="2" type="ORF">PIB30_110289</name>
</gene>
<comment type="caution">
    <text evidence="2">The sequence shown here is derived from an EMBL/GenBank/DDBJ whole genome shotgun (WGS) entry which is preliminary data.</text>
</comment>
<feature type="non-terminal residue" evidence="2">
    <location>
        <position position="102"/>
    </location>
</feature>
<feature type="compositionally biased region" description="Acidic residues" evidence="1">
    <location>
        <begin position="1"/>
        <end position="11"/>
    </location>
</feature>
<accession>A0ABU6R0A5</accession>
<dbReference type="Proteomes" id="UP001341840">
    <property type="component" value="Unassembled WGS sequence"/>
</dbReference>